<evidence type="ECO:0000313" key="2">
    <source>
        <dbReference type="EMBL" id="PTQ59554.1"/>
    </source>
</evidence>
<proteinExistence type="predicted"/>
<protein>
    <submittedName>
        <fullName evidence="2">Uncharacterized protein</fullName>
    </submittedName>
</protein>
<dbReference type="AlphaFoldDB" id="A0A2T5GJQ3"/>
<reference evidence="2 3" key="1">
    <citation type="submission" date="2018-04" db="EMBL/GenBank/DDBJ databases">
        <title>Genomic Encyclopedia of Type Strains, Phase III (KMG-III): the genomes of soil and plant-associated and newly described type strains.</title>
        <authorList>
            <person name="Whitman W."/>
        </authorList>
    </citation>
    <scope>NUCLEOTIDE SEQUENCE [LARGE SCALE GENOMIC DNA]</scope>
    <source>
        <strain evidence="2 3">MA101b</strain>
    </source>
</reference>
<name>A0A2T5GJQ3_9SPHN</name>
<evidence type="ECO:0000256" key="1">
    <source>
        <dbReference type="SAM" id="MobiDB-lite"/>
    </source>
</evidence>
<sequence length="219" mass="23109">MLAERLRCVKRRYANAVFRIWVGGGVACSPADAGAQLNHDHCPRPWAPAFAGEQGRLGGGGVAGARVAGNGSGVGGGVVQEREWWGRGALTPKTPPPRRRPGPNWGASVTEDRSPLLQPFQLDPGLRRGGVRVLGQPKRTLRARPSATAKPRPVGGLRRAGRAHALSRVRVSSSPCRPKRSSRSTASSRAARCRSSRSDAPAPACGRPSARAGRRGCRG</sequence>
<evidence type="ECO:0000313" key="3">
    <source>
        <dbReference type="Proteomes" id="UP000244189"/>
    </source>
</evidence>
<accession>A0A2T5GJQ3</accession>
<feature type="region of interest" description="Disordered" evidence="1">
    <location>
        <begin position="86"/>
        <end position="219"/>
    </location>
</feature>
<gene>
    <name evidence="2" type="ORF">C8J26_2401</name>
</gene>
<dbReference type="Proteomes" id="UP000244189">
    <property type="component" value="Unassembled WGS sequence"/>
</dbReference>
<dbReference type="EMBL" id="QAOG01000004">
    <property type="protein sequence ID" value="PTQ59554.1"/>
    <property type="molecule type" value="Genomic_DNA"/>
</dbReference>
<comment type="caution">
    <text evidence="2">The sequence shown here is derived from an EMBL/GenBank/DDBJ whole genome shotgun (WGS) entry which is preliminary data.</text>
</comment>
<organism evidence="2 3">
    <name type="scientific">Sphingomonas aurantiaca</name>
    <dbReference type="NCBI Taxonomy" id="185949"/>
    <lineage>
        <taxon>Bacteria</taxon>
        <taxon>Pseudomonadati</taxon>
        <taxon>Pseudomonadota</taxon>
        <taxon>Alphaproteobacteria</taxon>
        <taxon>Sphingomonadales</taxon>
        <taxon>Sphingomonadaceae</taxon>
        <taxon>Sphingomonas</taxon>
    </lineage>
</organism>
<keyword evidence="3" id="KW-1185">Reference proteome</keyword>